<dbReference type="InterPro" id="IPR036390">
    <property type="entry name" value="WH_DNA-bd_sf"/>
</dbReference>
<dbReference type="InterPro" id="IPR036388">
    <property type="entry name" value="WH-like_DNA-bd_sf"/>
</dbReference>
<dbReference type="GO" id="GO:0003677">
    <property type="term" value="F:DNA binding"/>
    <property type="evidence" value="ECO:0007669"/>
    <property type="project" value="UniProtKB-KW"/>
</dbReference>
<dbReference type="AlphaFoldDB" id="A0A6B9ZCK1"/>
<feature type="domain" description="HTH hxlR-type" evidence="4">
    <location>
        <begin position="32"/>
        <end position="130"/>
    </location>
</feature>
<evidence type="ECO:0000259" key="4">
    <source>
        <dbReference type="PROSITE" id="PS51118"/>
    </source>
</evidence>
<dbReference type="PANTHER" id="PTHR33204:SF18">
    <property type="entry name" value="TRANSCRIPTIONAL REGULATORY PROTEIN"/>
    <property type="match status" value="1"/>
</dbReference>
<dbReference type="EMBL" id="CP048113">
    <property type="protein sequence ID" value="QHS59221.1"/>
    <property type="molecule type" value="Genomic_DNA"/>
</dbReference>
<dbReference type="PANTHER" id="PTHR33204">
    <property type="entry name" value="TRANSCRIPTIONAL REGULATOR, MARR FAMILY"/>
    <property type="match status" value="1"/>
</dbReference>
<proteinExistence type="predicted"/>
<evidence type="ECO:0000256" key="1">
    <source>
        <dbReference type="ARBA" id="ARBA00023015"/>
    </source>
</evidence>
<keyword evidence="2" id="KW-0238">DNA-binding</keyword>
<dbReference type="PROSITE" id="PS51118">
    <property type="entry name" value="HTH_HXLR"/>
    <property type="match status" value="1"/>
</dbReference>
<dbReference type="Proteomes" id="UP000476411">
    <property type="component" value="Chromosome"/>
</dbReference>
<reference evidence="5 6" key="1">
    <citation type="submission" date="2020-01" db="EMBL/GenBank/DDBJ databases">
        <title>Complete genome sequence of Chitinophaga sp. H33E-04 isolated from quinoa roots.</title>
        <authorList>
            <person name="Weon H.-Y."/>
            <person name="Lee S.A."/>
        </authorList>
    </citation>
    <scope>NUCLEOTIDE SEQUENCE [LARGE SCALE GENOMIC DNA]</scope>
    <source>
        <strain evidence="5 6">H33E-04</strain>
    </source>
</reference>
<keyword evidence="1" id="KW-0805">Transcription regulation</keyword>
<name>A0A6B9ZCK1_9BACT</name>
<keyword evidence="6" id="KW-1185">Reference proteome</keyword>
<evidence type="ECO:0000256" key="3">
    <source>
        <dbReference type="ARBA" id="ARBA00023163"/>
    </source>
</evidence>
<evidence type="ECO:0000313" key="5">
    <source>
        <dbReference type="EMBL" id="QHS59221.1"/>
    </source>
</evidence>
<sequence length="146" mass="16412">MEQEPSGEEKKMSILSQITNLGYERIVVDEDCVLHEALMLLADKWTLPVLLSLMQGPKRTSNLLREVNPVSPKMLVQTLKKLEEAELIQRKVYPVVPPMVEYSLTETGLGLNQALSEFFEWSIKRASKKKKTAAVASSAKVDQIAK</sequence>
<dbReference type="Gene3D" id="1.10.10.10">
    <property type="entry name" value="Winged helix-like DNA-binding domain superfamily/Winged helix DNA-binding domain"/>
    <property type="match status" value="1"/>
</dbReference>
<dbReference type="InterPro" id="IPR002577">
    <property type="entry name" value="HTH_HxlR"/>
</dbReference>
<accession>A0A6B9ZCK1</accession>
<keyword evidence="3" id="KW-0804">Transcription</keyword>
<organism evidence="5 6">
    <name type="scientific">Chitinophaga agri</name>
    <dbReference type="NCBI Taxonomy" id="2703787"/>
    <lineage>
        <taxon>Bacteria</taxon>
        <taxon>Pseudomonadati</taxon>
        <taxon>Bacteroidota</taxon>
        <taxon>Chitinophagia</taxon>
        <taxon>Chitinophagales</taxon>
        <taxon>Chitinophagaceae</taxon>
        <taxon>Chitinophaga</taxon>
    </lineage>
</organism>
<dbReference type="Pfam" id="PF01638">
    <property type="entry name" value="HxlR"/>
    <property type="match status" value="1"/>
</dbReference>
<evidence type="ECO:0000256" key="2">
    <source>
        <dbReference type="ARBA" id="ARBA00023125"/>
    </source>
</evidence>
<protein>
    <submittedName>
        <fullName evidence="5">Helix-turn-helix transcriptional regulator</fullName>
    </submittedName>
</protein>
<gene>
    <name evidence="5" type="ORF">GWR21_06375</name>
</gene>
<dbReference type="SUPFAM" id="SSF46785">
    <property type="entry name" value="Winged helix' DNA-binding domain"/>
    <property type="match status" value="1"/>
</dbReference>
<dbReference type="KEGG" id="chih:GWR21_06375"/>
<evidence type="ECO:0000313" key="6">
    <source>
        <dbReference type="Proteomes" id="UP000476411"/>
    </source>
</evidence>
<dbReference type="RefSeq" id="WP_162330918.1">
    <property type="nucleotide sequence ID" value="NZ_CP048113.1"/>
</dbReference>